<protein>
    <submittedName>
        <fullName evidence="2">Uncharacterized protein</fullName>
    </submittedName>
</protein>
<feature type="compositionally biased region" description="Low complexity" evidence="1">
    <location>
        <begin position="566"/>
        <end position="577"/>
    </location>
</feature>
<feature type="compositionally biased region" description="Polar residues" evidence="1">
    <location>
        <begin position="336"/>
        <end position="361"/>
    </location>
</feature>
<feature type="region of interest" description="Disordered" evidence="1">
    <location>
        <begin position="285"/>
        <end position="324"/>
    </location>
</feature>
<dbReference type="Proteomes" id="UP001195769">
    <property type="component" value="Unassembled WGS sequence"/>
</dbReference>
<feature type="region of interest" description="Disordered" evidence="1">
    <location>
        <begin position="336"/>
        <end position="365"/>
    </location>
</feature>
<dbReference type="AlphaFoldDB" id="A0AAD4HCF9"/>
<proteinExistence type="predicted"/>
<feature type="region of interest" description="Disordered" evidence="1">
    <location>
        <begin position="658"/>
        <end position="680"/>
    </location>
</feature>
<accession>A0AAD4HCF9</accession>
<evidence type="ECO:0000313" key="2">
    <source>
        <dbReference type="EMBL" id="KAG1886405.1"/>
    </source>
</evidence>
<comment type="caution">
    <text evidence="2">The sequence shown here is derived from an EMBL/GenBank/DDBJ whole genome shotgun (WGS) entry which is preliminary data.</text>
</comment>
<dbReference type="RefSeq" id="XP_041216617.1">
    <property type="nucleotide sequence ID" value="XM_041378041.1"/>
</dbReference>
<sequence length="680" mass="74762">MAFIQTVISPQMKMLSCSWIMYKKKMPPAKWTTMEQYQWLQEQLPEYATLRNKEQKATEIAAEDSRKVQLQTWFRWRTNASKKNCGLKKDTSIFEAALVPKSRSKSAEEIYMDMVYDERIRPLIKAEEEAGNFCKELLEDESDEVKKEVKDKYDKQKKVKRDMLDDEDDNYETDPDAIAKAIDDLPIICQRFARLIKKKTRFIVSFMCAGPEPRHNWDIVSLSCHPSETPAGSNFSQLCPDKDNTFLAAYQQYAELIFPANERNPPLLPGVGDDNEIEELERCNNVEESGSEEELGEDGEKNVNGGCDDSMDWNNSGNTEAGISDASSLDEIDQSAFNSEPQSNASLTQAQHDASLTQAQRDASLAQAPLHASFDWHNTNMLPPSPNPASVPQSSVPGMIEALESSFSHTDLTAMGFLGGGSTMPNPFPPAFNSLAPSFNTAPGYYDVQYSMPYGTDTWNFSNLDSQGEPSTRRAEDTVAAVAVAGSENGQLIQQKTPECEQMPEQQCGESKVRTSPILPAANPPAEDSAKDLASINVGAGLPKSKRKRKSKLPAAEVNCDPAVEPTPTITPTNTAKPKAKPKAKPLPKSSVVTETSYATAEEGPNTATQQNPAVDIGAAPRVSKRVPIKSRRNVVADAIGSDGSTFIAVLKDVGASMTKRPPNLTMEGMIPAKKRRMKA</sequence>
<feature type="region of interest" description="Disordered" evidence="1">
    <location>
        <begin position="541"/>
        <end position="615"/>
    </location>
</feature>
<organism evidence="2 3">
    <name type="scientific">Suillus fuscotomentosus</name>
    <dbReference type="NCBI Taxonomy" id="1912939"/>
    <lineage>
        <taxon>Eukaryota</taxon>
        <taxon>Fungi</taxon>
        <taxon>Dikarya</taxon>
        <taxon>Basidiomycota</taxon>
        <taxon>Agaricomycotina</taxon>
        <taxon>Agaricomycetes</taxon>
        <taxon>Agaricomycetidae</taxon>
        <taxon>Boletales</taxon>
        <taxon>Suillineae</taxon>
        <taxon>Suillaceae</taxon>
        <taxon>Suillus</taxon>
    </lineage>
</organism>
<dbReference type="GeneID" id="64672339"/>
<gene>
    <name evidence="2" type="ORF">F5891DRAFT_988963</name>
</gene>
<evidence type="ECO:0000313" key="3">
    <source>
        <dbReference type="Proteomes" id="UP001195769"/>
    </source>
</evidence>
<name>A0AAD4HCF9_9AGAM</name>
<feature type="compositionally biased region" description="Polar residues" evidence="1">
    <location>
        <begin position="312"/>
        <end position="324"/>
    </location>
</feature>
<dbReference type="EMBL" id="JABBWK010000263">
    <property type="protein sequence ID" value="KAG1886405.1"/>
    <property type="molecule type" value="Genomic_DNA"/>
</dbReference>
<reference evidence="2" key="1">
    <citation type="journal article" date="2020" name="New Phytol.">
        <title>Comparative genomics reveals dynamic genome evolution in host specialist ectomycorrhizal fungi.</title>
        <authorList>
            <person name="Lofgren L.A."/>
            <person name="Nguyen N.H."/>
            <person name="Vilgalys R."/>
            <person name="Ruytinx J."/>
            <person name="Liao H.L."/>
            <person name="Branco S."/>
            <person name="Kuo A."/>
            <person name="LaButti K."/>
            <person name="Lipzen A."/>
            <person name="Andreopoulos W."/>
            <person name="Pangilinan J."/>
            <person name="Riley R."/>
            <person name="Hundley H."/>
            <person name="Na H."/>
            <person name="Barry K."/>
            <person name="Grigoriev I.V."/>
            <person name="Stajich J.E."/>
            <person name="Kennedy P.G."/>
        </authorList>
    </citation>
    <scope>NUCLEOTIDE SEQUENCE</scope>
    <source>
        <strain evidence="2">FC203</strain>
    </source>
</reference>
<evidence type="ECO:0000256" key="1">
    <source>
        <dbReference type="SAM" id="MobiDB-lite"/>
    </source>
</evidence>
<keyword evidence="3" id="KW-1185">Reference proteome</keyword>